<protein>
    <recommendedName>
        <fullName evidence="3">adenosine deaminase</fullName>
        <ecNumber evidence="3">3.5.4.4</ecNumber>
    </recommendedName>
</protein>
<dbReference type="EMBL" id="JBITLV010000001">
    <property type="protein sequence ID" value="MFI7585947.1"/>
    <property type="molecule type" value="Genomic_DNA"/>
</dbReference>
<dbReference type="EC" id="3.5.4.4" evidence="3"/>
<evidence type="ECO:0000256" key="2">
    <source>
        <dbReference type="ARBA" id="ARBA00006676"/>
    </source>
</evidence>
<comment type="similarity">
    <text evidence="2">Belongs to the metallo-dependent hydrolases superfamily. Adenosine and AMP deaminases family.</text>
</comment>
<dbReference type="InterPro" id="IPR032466">
    <property type="entry name" value="Metal_Hydrolase"/>
</dbReference>
<evidence type="ECO:0000256" key="5">
    <source>
        <dbReference type="ARBA" id="ARBA00022801"/>
    </source>
</evidence>
<dbReference type="InterPro" id="IPR006330">
    <property type="entry name" value="Ado/ade_deaminase"/>
</dbReference>
<dbReference type="PANTHER" id="PTHR11409:SF43">
    <property type="entry name" value="ADENOSINE DEAMINASE"/>
    <property type="match status" value="1"/>
</dbReference>
<feature type="domain" description="Adenosine deaminase" evidence="7">
    <location>
        <begin position="5"/>
        <end position="322"/>
    </location>
</feature>
<evidence type="ECO:0000256" key="4">
    <source>
        <dbReference type="ARBA" id="ARBA00022723"/>
    </source>
</evidence>
<evidence type="ECO:0000256" key="3">
    <source>
        <dbReference type="ARBA" id="ARBA00012784"/>
    </source>
</evidence>
<accession>A0ABW8AJY6</accession>
<keyword evidence="9" id="KW-1185">Reference proteome</keyword>
<reference evidence="8 9" key="1">
    <citation type="submission" date="2024-10" db="EMBL/GenBank/DDBJ databases">
        <title>The Natural Products Discovery Center: Release of the First 8490 Sequenced Strains for Exploring Actinobacteria Biosynthetic Diversity.</title>
        <authorList>
            <person name="Kalkreuter E."/>
            <person name="Kautsar S.A."/>
            <person name="Yang D."/>
            <person name="Bader C.D."/>
            <person name="Teijaro C.N."/>
            <person name="Fluegel L."/>
            <person name="Davis C.M."/>
            <person name="Simpson J.R."/>
            <person name="Lauterbach L."/>
            <person name="Steele A.D."/>
            <person name="Gui C."/>
            <person name="Meng S."/>
            <person name="Li G."/>
            <person name="Viehrig K."/>
            <person name="Ye F."/>
            <person name="Su P."/>
            <person name="Kiefer A.F."/>
            <person name="Nichols A."/>
            <person name="Cepeda A.J."/>
            <person name="Yan W."/>
            <person name="Fan B."/>
            <person name="Jiang Y."/>
            <person name="Adhikari A."/>
            <person name="Zheng C.-J."/>
            <person name="Schuster L."/>
            <person name="Cowan T.M."/>
            <person name="Smanski M.J."/>
            <person name="Chevrette M.G."/>
            <person name="De Carvalho L.P.S."/>
            <person name="Shen B."/>
        </authorList>
    </citation>
    <scope>NUCLEOTIDE SEQUENCE [LARGE SCALE GENOMIC DNA]</scope>
    <source>
        <strain evidence="8 9">NPDC049639</strain>
    </source>
</reference>
<keyword evidence="5 8" id="KW-0378">Hydrolase</keyword>
<evidence type="ECO:0000256" key="6">
    <source>
        <dbReference type="ARBA" id="ARBA00022833"/>
    </source>
</evidence>
<dbReference type="SUPFAM" id="SSF51556">
    <property type="entry name" value="Metallo-dependent hydrolases"/>
    <property type="match status" value="1"/>
</dbReference>
<keyword evidence="6" id="KW-0862">Zinc</keyword>
<dbReference type="InterPro" id="IPR001365">
    <property type="entry name" value="A_deaminase_dom"/>
</dbReference>
<name>A0ABW8AJY6_9ACTN</name>
<dbReference type="NCBIfam" id="TIGR01430">
    <property type="entry name" value="aden_deam"/>
    <property type="match status" value="1"/>
</dbReference>
<gene>
    <name evidence="8" type="primary">add</name>
    <name evidence="8" type="ORF">ACIB24_02590</name>
</gene>
<dbReference type="Gene3D" id="3.20.20.140">
    <property type="entry name" value="Metal-dependent hydrolases"/>
    <property type="match status" value="1"/>
</dbReference>
<organism evidence="8 9">
    <name type="scientific">Spongisporangium articulatum</name>
    <dbReference type="NCBI Taxonomy" id="3362603"/>
    <lineage>
        <taxon>Bacteria</taxon>
        <taxon>Bacillati</taxon>
        <taxon>Actinomycetota</taxon>
        <taxon>Actinomycetes</taxon>
        <taxon>Kineosporiales</taxon>
        <taxon>Kineosporiaceae</taxon>
        <taxon>Spongisporangium</taxon>
    </lineage>
</organism>
<dbReference type="RefSeq" id="WP_398274724.1">
    <property type="nucleotide sequence ID" value="NZ_JBITLV010000001.1"/>
</dbReference>
<dbReference type="GO" id="GO:0016787">
    <property type="term" value="F:hydrolase activity"/>
    <property type="evidence" value="ECO:0007669"/>
    <property type="project" value="UniProtKB-KW"/>
</dbReference>
<comment type="caution">
    <text evidence="8">The sequence shown here is derived from an EMBL/GenBank/DDBJ whole genome shotgun (WGS) entry which is preliminary data.</text>
</comment>
<keyword evidence="4" id="KW-0479">Metal-binding</keyword>
<dbReference type="Proteomes" id="UP001612915">
    <property type="component" value="Unassembled WGS sequence"/>
</dbReference>
<dbReference type="Pfam" id="PF00962">
    <property type="entry name" value="A_deaminase"/>
    <property type="match status" value="1"/>
</dbReference>
<dbReference type="PANTHER" id="PTHR11409">
    <property type="entry name" value="ADENOSINE DEAMINASE"/>
    <property type="match status" value="1"/>
</dbReference>
<evidence type="ECO:0000259" key="7">
    <source>
        <dbReference type="Pfam" id="PF00962"/>
    </source>
</evidence>
<comment type="cofactor">
    <cofactor evidence="1">
        <name>Zn(2+)</name>
        <dbReference type="ChEBI" id="CHEBI:29105"/>
    </cofactor>
</comment>
<proteinExistence type="inferred from homology"/>
<sequence length="335" mass="34435">MSVPVNLHTHLEGRVRPSTAAELASAAGVPEPTDGWEAALSLDGPADLTTYLDKVAASYPFFGTPELLARIACEAVEDAAADGCAYLELRFGPATHVRDGWSVDDVVRAACEGVRLGVARSGMPAGIVVAALRKRSAESNLAVARAAARFAGDGVVGFDLAGDESVVPQIAPFVDCYAVARAAGLGLTCHAAEAAPGFRAREAVELLGVTRIGHGAHLAADPELLRWAAGSGVTVEVCPTSNWFTGAIGSVRAHPAPVFAAAGVGLVLGDDNPVQTRSPLSAEREVLTTALGFAPDDLAALDARSVEVGFMPDSTRAALRARAAEMHSNEGPEPS</sequence>
<evidence type="ECO:0000313" key="9">
    <source>
        <dbReference type="Proteomes" id="UP001612915"/>
    </source>
</evidence>
<evidence type="ECO:0000313" key="8">
    <source>
        <dbReference type="EMBL" id="MFI7585947.1"/>
    </source>
</evidence>
<evidence type="ECO:0000256" key="1">
    <source>
        <dbReference type="ARBA" id="ARBA00001947"/>
    </source>
</evidence>